<protein>
    <submittedName>
        <fullName evidence="1">Uncharacterized protein</fullName>
    </submittedName>
</protein>
<keyword evidence="2" id="KW-1185">Reference proteome</keyword>
<dbReference type="Gene3D" id="1.20.120.330">
    <property type="entry name" value="Nucleotidyltransferases domain 2"/>
    <property type="match status" value="1"/>
</dbReference>
<accession>A0ABU9FL68</accession>
<organism evidence="1 2">
    <name type="scientific">Vibrio echinoideorum</name>
    <dbReference type="NCBI Taxonomy" id="2100116"/>
    <lineage>
        <taxon>Bacteria</taxon>
        <taxon>Pseudomonadati</taxon>
        <taxon>Pseudomonadota</taxon>
        <taxon>Gammaproteobacteria</taxon>
        <taxon>Vibrionales</taxon>
        <taxon>Vibrionaceae</taxon>
        <taxon>Vibrio</taxon>
    </lineage>
</organism>
<proteinExistence type="predicted"/>
<name>A0ABU9FL68_9VIBR</name>
<evidence type="ECO:0000313" key="2">
    <source>
        <dbReference type="Proteomes" id="UP001377160"/>
    </source>
</evidence>
<dbReference type="RefSeq" id="WP_341634059.1">
    <property type="nucleotide sequence ID" value="NZ_JBANDX010000001.1"/>
</dbReference>
<comment type="caution">
    <text evidence="1">The sequence shown here is derived from an EMBL/GenBank/DDBJ whole genome shotgun (WGS) entry which is preliminary data.</text>
</comment>
<sequence length="98" mass="10765">MIKKIRNQFAHVAAPMDFNSGKIPDQCKGLSLSYHESTVHPREHFTAAIFGLLGRINAETLKCEAPEIKGDSTPSKDDKEQFRASIHAAVDEMLAKGA</sequence>
<gene>
    <name evidence="1" type="ORF">V8Z71_01275</name>
</gene>
<dbReference type="Proteomes" id="UP001377160">
    <property type="component" value="Unassembled WGS sequence"/>
</dbReference>
<evidence type="ECO:0000313" key="1">
    <source>
        <dbReference type="EMBL" id="MEL0606921.1"/>
    </source>
</evidence>
<dbReference type="EMBL" id="JBANDX010000001">
    <property type="protein sequence ID" value="MEL0606921.1"/>
    <property type="molecule type" value="Genomic_DNA"/>
</dbReference>
<reference evidence="1 2" key="1">
    <citation type="submission" date="2024-02" db="EMBL/GenBank/DDBJ databases">
        <title>Bacteria isolated from the canopy kelp, Nereocystis luetkeana.</title>
        <authorList>
            <person name="Pfister C.A."/>
            <person name="Younker I.T."/>
            <person name="Light S.H."/>
        </authorList>
    </citation>
    <scope>NUCLEOTIDE SEQUENCE [LARGE SCALE GENOMIC DNA]</scope>
    <source>
        <strain evidence="1 2">TI.1.15</strain>
    </source>
</reference>